<proteinExistence type="predicted"/>
<gene>
    <name evidence="2" type="ORF">CHS0354_009686</name>
</gene>
<feature type="region of interest" description="Disordered" evidence="1">
    <location>
        <begin position="119"/>
        <end position="153"/>
    </location>
</feature>
<keyword evidence="3" id="KW-1185">Reference proteome</keyword>
<dbReference type="EMBL" id="JAEAOA010000617">
    <property type="protein sequence ID" value="KAK3594389.1"/>
    <property type="molecule type" value="Genomic_DNA"/>
</dbReference>
<reference evidence="2" key="1">
    <citation type="journal article" date="2021" name="Genome Biol. Evol.">
        <title>A High-Quality Reference Genome for a Parasitic Bivalve with Doubly Uniparental Inheritance (Bivalvia: Unionida).</title>
        <authorList>
            <person name="Smith C.H."/>
        </authorList>
    </citation>
    <scope>NUCLEOTIDE SEQUENCE</scope>
    <source>
        <strain evidence="2">CHS0354</strain>
    </source>
</reference>
<dbReference type="Proteomes" id="UP001195483">
    <property type="component" value="Unassembled WGS sequence"/>
</dbReference>
<name>A0AAE0VY90_9BIVA</name>
<protein>
    <submittedName>
        <fullName evidence="2">Uncharacterized protein</fullName>
    </submittedName>
</protein>
<accession>A0AAE0VY90</accession>
<reference evidence="2" key="3">
    <citation type="submission" date="2023-05" db="EMBL/GenBank/DDBJ databases">
        <authorList>
            <person name="Smith C.H."/>
        </authorList>
    </citation>
    <scope>NUCLEOTIDE SEQUENCE</scope>
    <source>
        <strain evidence="2">CHS0354</strain>
        <tissue evidence="2">Mantle</tissue>
    </source>
</reference>
<feature type="region of interest" description="Disordered" evidence="1">
    <location>
        <begin position="171"/>
        <end position="192"/>
    </location>
</feature>
<dbReference type="AlphaFoldDB" id="A0AAE0VY90"/>
<comment type="caution">
    <text evidence="2">The sequence shown here is derived from an EMBL/GenBank/DDBJ whole genome shotgun (WGS) entry which is preliminary data.</text>
</comment>
<organism evidence="2 3">
    <name type="scientific">Potamilus streckersoni</name>
    <dbReference type="NCBI Taxonomy" id="2493646"/>
    <lineage>
        <taxon>Eukaryota</taxon>
        <taxon>Metazoa</taxon>
        <taxon>Spiralia</taxon>
        <taxon>Lophotrochozoa</taxon>
        <taxon>Mollusca</taxon>
        <taxon>Bivalvia</taxon>
        <taxon>Autobranchia</taxon>
        <taxon>Heteroconchia</taxon>
        <taxon>Palaeoheterodonta</taxon>
        <taxon>Unionida</taxon>
        <taxon>Unionoidea</taxon>
        <taxon>Unionidae</taxon>
        <taxon>Ambleminae</taxon>
        <taxon>Lampsilini</taxon>
        <taxon>Potamilus</taxon>
    </lineage>
</organism>
<reference evidence="2" key="2">
    <citation type="journal article" date="2021" name="Genome Biol. Evol.">
        <title>Developing a high-quality reference genome for a parasitic bivalve with doubly uniparental inheritance (Bivalvia: Unionida).</title>
        <authorList>
            <person name="Smith C.H."/>
        </authorList>
    </citation>
    <scope>NUCLEOTIDE SEQUENCE</scope>
    <source>
        <strain evidence="2">CHS0354</strain>
        <tissue evidence="2">Mantle</tissue>
    </source>
</reference>
<feature type="compositionally biased region" description="Basic and acidic residues" evidence="1">
    <location>
        <begin position="142"/>
        <end position="153"/>
    </location>
</feature>
<evidence type="ECO:0000313" key="2">
    <source>
        <dbReference type="EMBL" id="KAK3594389.1"/>
    </source>
</evidence>
<evidence type="ECO:0000313" key="3">
    <source>
        <dbReference type="Proteomes" id="UP001195483"/>
    </source>
</evidence>
<sequence length="399" mass="45186">MDITANVISSSFNKTRQFTLMKLYSSETVSFGEQYFGYSTANLLYLANSCETSCGSLVKKRVSPAYDMELKNVKLFRCEDMGAEHYLFVRKEKIDNCFKGMALNSFENDGDEQKTIYASKNVEQNGTPEPPSRSKMGTNKSSENKSQDQKRKNNVDITYARSVTFHEAHEKGDSSFPVLSQRKKPRIRNQDNDSNNSCPILTYFAWTLYYRANVINRCRTPITMTRTCTNYIKTFNVCERFQREGSVSEIKLSLNSNTIQLCELRQNNATKCPVMGKTVKFASMDSLSSEVLTEIKRKVHIKYGDKKRRRLKTNGILASTVACRSRVTDGIIKSTPESSPTVTNGTTKSALVSTPTTKYGILRSAVVSILAIKDKRVVSRWIRTCKKLIGFKKKISLTK</sequence>
<evidence type="ECO:0000256" key="1">
    <source>
        <dbReference type="SAM" id="MobiDB-lite"/>
    </source>
</evidence>